<dbReference type="Proteomes" id="UP000631114">
    <property type="component" value="Unassembled WGS sequence"/>
</dbReference>
<evidence type="ECO:0000313" key="2">
    <source>
        <dbReference type="Proteomes" id="UP000631114"/>
    </source>
</evidence>
<keyword evidence="2" id="KW-1185">Reference proteome</keyword>
<protein>
    <submittedName>
        <fullName evidence="1">Uncharacterized protein</fullName>
    </submittedName>
</protein>
<evidence type="ECO:0000313" key="1">
    <source>
        <dbReference type="EMBL" id="KAF9596110.1"/>
    </source>
</evidence>
<proteinExistence type="predicted"/>
<reference evidence="1 2" key="1">
    <citation type="submission" date="2020-10" db="EMBL/GenBank/DDBJ databases">
        <title>The Coptis chinensis genome and diversification of protoberbering-type alkaloids.</title>
        <authorList>
            <person name="Wang B."/>
            <person name="Shu S."/>
            <person name="Song C."/>
            <person name="Liu Y."/>
        </authorList>
    </citation>
    <scope>NUCLEOTIDE SEQUENCE [LARGE SCALE GENOMIC DNA]</scope>
    <source>
        <strain evidence="1">HL-2020</strain>
        <tissue evidence="1">Leaf</tissue>
    </source>
</reference>
<dbReference type="EMBL" id="JADFTS010000007">
    <property type="protein sequence ID" value="KAF9596110.1"/>
    <property type="molecule type" value="Genomic_DNA"/>
</dbReference>
<gene>
    <name evidence="1" type="ORF">IFM89_007163</name>
</gene>
<accession>A0A835LIJ4</accession>
<dbReference type="AlphaFoldDB" id="A0A835LIJ4"/>
<sequence length="123" mass="14066">MKQLLVQFVKRLNYFLQQPLPTTGWLSEPIVIGRVKFRGKKRVKFLKSIVRNSRVAMLLEHLVIIASRSANARSLKSELLSQEAAQHDRSPVVLLAHSLYMLYSTAKLLPSEEQPDLLKVVFP</sequence>
<name>A0A835LIJ4_9MAGN</name>
<organism evidence="1 2">
    <name type="scientific">Coptis chinensis</name>
    <dbReference type="NCBI Taxonomy" id="261450"/>
    <lineage>
        <taxon>Eukaryota</taxon>
        <taxon>Viridiplantae</taxon>
        <taxon>Streptophyta</taxon>
        <taxon>Embryophyta</taxon>
        <taxon>Tracheophyta</taxon>
        <taxon>Spermatophyta</taxon>
        <taxon>Magnoliopsida</taxon>
        <taxon>Ranunculales</taxon>
        <taxon>Ranunculaceae</taxon>
        <taxon>Coptidoideae</taxon>
        <taxon>Coptis</taxon>
    </lineage>
</organism>
<comment type="caution">
    <text evidence="1">The sequence shown here is derived from an EMBL/GenBank/DDBJ whole genome shotgun (WGS) entry which is preliminary data.</text>
</comment>